<dbReference type="PANTHER" id="PTHR20961">
    <property type="entry name" value="GLYCOSYLTRANSFERASE"/>
    <property type="match status" value="1"/>
</dbReference>
<name>A0A8J2SL80_9STRA</name>
<dbReference type="InterPro" id="IPR007657">
    <property type="entry name" value="Glycosyltransferase_61"/>
</dbReference>
<keyword evidence="12" id="KW-0472">Membrane</keyword>
<protein>
    <recommendedName>
        <fullName evidence="7">EGF domain-specific O-linked N-acetylglucosamine transferase</fullName>
        <ecNumber evidence="1">2.4.1.255</ecNumber>
    </recommendedName>
    <alternativeName>
        <fullName evidence="8">Extracellular O-linked N-acetylglucosamine transferase</fullName>
    </alternativeName>
</protein>
<evidence type="ECO:0000256" key="2">
    <source>
        <dbReference type="ARBA" id="ARBA00022676"/>
    </source>
</evidence>
<dbReference type="InterPro" id="IPR049625">
    <property type="entry name" value="Glyco_transf_61_cat"/>
</dbReference>
<dbReference type="AlphaFoldDB" id="A0A8J2SL80"/>
<evidence type="ECO:0000256" key="3">
    <source>
        <dbReference type="ARBA" id="ARBA00022679"/>
    </source>
</evidence>
<evidence type="ECO:0000259" key="13">
    <source>
        <dbReference type="Pfam" id="PF04577"/>
    </source>
</evidence>
<feature type="transmembrane region" description="Helical" evidence="12">
    <location>
        <begin position="32"/>
        <end position="50"/>
    </location>
</feature>
<evidence type="ECO:0000256" key="10">
    <source>
        <dbReference type="ARBA" id="ARBA00049432"/>
    </source>
</evidence>
<evidence type="ECO:0000256" key="7">
    <source>
        <dbReference type="ARBA" id="ARBA00040944"/>
    </source>
</evidence>
<evidence type="ECO:0000313" key="15">
    <source>
        <dbReference type="Proteomes" id="UP000789595"/>
    </source>
</evidence>
<keyword evidence="2" id="KW-0328">Glycosyltransferase</keyword>
<feature type="compositionally biased region" description="Polar residues" evidence="11">
    <location>
        <begin position="1"/>
        <end position="12"/>
    </location>
</feature>
<accession>A0A8J2SL80</accession>
<comment type="catalytic activity">
    <reaction evidence="10">
        <text>L-threonyl-[protein] + UDP-N-acetyl-alpha-D-glucosamine = 3-O-(N-acetyl-beta-D-glucosaminyl)-L-threonyl-[protein] + UDP + H(+)</text>
        <dbReference type="Rhea" id="RHEA:48908"/>
        <dbReference type="Rhea" id="RHEA-COMP:11060"/>
        <dbReference type="Rhea" id="RHEA-COMP:12252"/>
        <dbReference type="ChEBI" id="CHEBI:15378"/>
        <dbReference type="ChEBI" id="CHEBI:30013"/>
        <dbReference type="ChEBI" id="CHEBI:57705"/>
        <dbReference type="ChEBI" id="CHEBI:58223"/>
        <dbReference type="ChEBI" id="CHEBI:90840"/>
        <dbReference type="EC" id="2.4.1.255"/>
    </reaction>
</comment>
<keyword evidence="3" id="KW-0808">Transferase</keyword>
<evidence type="ECO:0000256" key="6">
    <source>
        <dbReference type="ARBA" id="ARBA00023180"/>
    </source>
</evidence>
<keyword evidence="4" id="KW-0732">Signal</keyword>
<dbReference type="EC" id="2.4.1.255" evidence="1"/>
<keyword evidence="12" id="KW-1133">Transmembrane helix</keyword>
<evidence type="ECO:0000256" key="8">
    <source>
        <dbReference type="ARBA" id="ARBA00042574"/>
    </source>
</evidence>
<evidence type="ECO:0000256" key="4">
    <source>
        <dbReference type="ARBA" id="ARBA00022729"/>
    </source>
</evidence>
<reference evidence="14" key="1">
    <citation type="submission" date="2021-11" db="EMBL/GenBank/DDBJ databases">
        <authorList>
            <consortium name="Genoscope - CEA"/>
            <person name="William W."/>
        </authorList>
    </citation>
    <scope>NUCLEOTIDE SEQUENCE</scope>
</reference>
<keyword evidence="12" id="KW-0812">Transmembrane</keyword>
<evidence type="ECO:0000256" key="5">
    <source>
        <dbReference type="ARBA" id="ARBA00022824"/>
    </source>
</evidence>
<feature type="domain" description="Glycosyltransferase 61 catalytic" evidence="13">
    <location>
        <begin position="419"/>
        <end position="500"/>
    </location>
</feature>
<dbReference type="EMBL" id="CAKKNE010000002">
    <property type="protein sequence ID" value="CAH0369122.1"/>
    <property type="molecule type" value="Genomic_DNA"/>
</dbReference>
<dbReference type="GO" id="GO:0097363">
    <property type="term" value="F:protein O-acetylglucosaminyltransferase activity"/>
    <property type="evidence" value="ECO:0007669"/>
    <property type="project" value="UniProtKB-EC"/>
</dbReference>
<proteinExistence type="predicted"/>
<feature type="region of interest" description="Disordered" evidence="11">
    <location>
        <begin position="1"/>
        <end position="23"/>
    </location>
</feature>
<dbReference type="PANTHER" id="PTHR20961:SF148">
    <property type="entry name" value="EGF DOMAIN-SPECIFIC O-LINKED N-ACETYLGLUCOSAMINE TRANSFERASE"/>
    <property type="match status" value="1"/>
</dbReference>
<comment type="caution">
    <text evidence="14">The sequence shown here is derived from an EMBL/GenBank/DDBJ whole genome shotgun (WGS) entry which is preliminary data.</text>
</comment>
<dbReference type="Proteomes" id="UP000789595">
    <property type="component" value="Unassembled WGS sequence"/>
</dbReference>
<keyword evidence="6" id="KW-0325">Glycoprotein</keyword>
<evidence type="ECO:0000256" key="11">
    <source>
        <dbReference type="SAM" id="MobiDB-lite"/>
    </source>
</evidence>
<keyword evidence="5" id="KW-0256">Endoplasmic reticulum</keyword>
<evidence type="ECO:0000256" key="1">
    <source>
        <dbReference type="ARBA" id="ARBA00011970"/>
    </source>
</evidence>
<comment type="catalytic activity">
    <reaction evidence="9">
        <text>L-seryl-[protein] + UDP-N-acetyl-alpha-D-glucosamine = 3-O-(N-acetyl-beta-D-glucosaminyl)-L-seryl-[protein] + UDP + H(+)</text>
        <dbReference type="Rhea" id="RHEA:48904"/>
        <dbReference type="Rhea" id="RHEA-COMP:9863"/>
        <dbReference type="Rhea" id="RHEA-COMP:12251"/>
        <dbReference type="ChEBI" id="CHEBI:15378"/>
        <dbReference type="ChEBI" id="CHEBI:29999"/>
        <dbReference type="ChEBI" id="CHEBI:57705"/>
        <dbReference type="ChEBI" id="CHEBI:58223"/>
        <dbReference type="ChEBI" id="CHEBI:90838"/>
        <dbReference type="EC" id="2.4.1.255"/>
    </reaction>
</comment>
<organism evidence="14 15">
    <name type="scientific">Pelagomonas calceolata</name>
    <dbReference type="NCBI Taxonomy" id="35677"/>
    <lineage>
        <taxon>Eukaryota</taxon>
        <taxon>Sar</taxon>
        <taxon>Stramenopiles</taxon>
        <taxon>Ochrophyta</taxon>
        <taxon>Pelagophyceae</taxon>
        <taxon>Pelagomonadales</taxon>
        <taxon>Pelagomonadaceae</taxon>
        <taxon>Pelagomonas</taxon>
    </lineage>
</organism>
<dbReference type="Pfam" id="PF04577">
    <property type="entry name" value="Glyco_transf_61"/>
    <property type="match status" value="1"/>
</dbReference>
<keyword evidence="15" id="KW-1185">Reference proteome</keyword>
<sequence>MRRGRTQPSSRARSGGTSDDDAKAAASKTGMLAPLLFLAIGVVFVVSTLYQPQHTHVMPVANTVELRSLIREQNATIRALARRVAHASEQRETHAQRIDAHADRVEAALAAKLVAETELAVARADAAAARKELVEMRQRLRDNHAPLSTAPVARQTLTTKAETKCDDLFGEGLVRSYRDSKKVWCGGGSTTIECYEHVYAHNGRIGHFCRASNLLVDFSKVGGRHSTTTKPQRGPNMYHSFAPGALQAQCARTKHWSLQKAMPHAKLMLPKLEEVQSFSNDVERVQTPTYLLARDEDSENMFHSTADHLNAFLVSEVLQSDRDKWQTVLFDRMPDGPFHSLIEKTFSPKNKLKRAADYQGRKVLFEELIIHLESPAGIVFPKVAGPKGIMTCTQSSLWLGFRAAVLRGFGLLDVPPPTVPHAVLSVRRRTGGKNTGRVFADEAALTKILKEGNAMTSEVVDLGSLPFDRQIALMRRTNILIGAHGAGLMHVLFLAEEAVLLEIHPSYRLDRHFRLAARMAGKIYLPLRSTQPVTCKGTSDAVPVDAGEFRRALDAAVRLARSFDDGVAECGLSCDARVLALDSGNAKFLPPGARPLATRFPCG</sequence>
<dbReference type="OrthoDB" id="1892506at2759"/>
<evidence type="ECO:0000256" key="9">
    <source>
        <dbReference type="ARBA" id="ARBA00048317"/>
    </source>
</evidence>
<gene>
    <name evidence="14" type="ORF">PECAL_2P22300</name>
</gene>
<evidence type="ECO:0000256" key="12">
    <source>
        <dbReference type="SAM" id="Phobius"/>
    </source>
</evidence>
<evidence type="ECO:0000313" key="14">
    <source>
        <dbReference type="EMBL" id="CAH0369122.1"/>
    </source>
</evidence>